<organism evidence="1">
    <name type="scientific">Myoviridae sp. ctRRy11</name>
    <dbReference type="NCBI Taxonomy" id="2826651"/>
    <lineage>
        <taxon>Viruses</taxon>
        <taxon>Duplodnaviria</taxon>
        <taxon>Heunggongvirae</taxon>
        <taxon>Uroviricota</taxon>
        <taxon>Caudoviricetes</taxon>
    </lineage>
</organism>
<dbReference type="EMBL" id="BK015012">
    <property type="protein sequence ID" value="DAD87047.1"/>
    <property type="molecule type" value="Genomic_DNA"/>
</dbReference>
<accession>A0A8S5MY43</accession>
<protein>
    <submittedName>
        <fullName evidence="1">Uncharacterized protein</fullName>
    </submittedName>
</protein>
<reference evidence="1" key="1">
    <citation type="journal article" date="2021" name="Proc. Natl. Acad. Sci. U.S.A.">
        <title>A Catalog of Tens of Thousands of Viruses from Human Metagenomes Reveals Hidden Associations with Chronic Diseases.</title>
        <authorList>
            <person name="Tisza M.J."/>
            <person name="Buck C.B."/>
        </authorList>
    </citation>
    <scope>NUCLEOTIDE SEQUENCE</scope>
    <source>
        <strain evidence="1">CtRRy11</strain>
    </source>
</reference>
<sequence length="137" mass="16383">MNKSINQIKKELRFIKQQQKAINTYLDSQAQYQKRLDWLKSQKQSQSIQKDIIRTEEILNALKVEFNIKRLQELEKFYVGVINEIEDETTRMAIMKFYLQGKTITRTAEEMFYSFDGLRGRLNKGIIEIKNIIEERS</sequence>
<proteinExistence type="predicted"/>
<name>A0A8S5MY43_9CAUD</name>
<evidence type="ECO:0000313" key="1">
    <source>
        <dbReference type="EMBL" id="DAD87047.1"/>
    </source>
</evidence>